<proteinExistence type="predicted"/>
<protein>
    <submittedName>
        <fullName evidence="3">Uncharacterized protein</fullName>
    </submittedName>
</protein>
<feature type="region of interest" description="Disordered" evidence="1">
    <location>
        <begin position="74"/>
        <end position="114"/>
    </location>
</feature>
<keyword evidence="4" id="KW-1185">Reference proteome</keyword>
<dbReference type="RefSeq" id="XP_025370167.1">
    <property type="nucleotide sequence ID" value="XM_025515166.1"/>
</dbReference>
<gene>
    <name evidence="3" type="ORF">IE81DRAFT_329844</name>
</gene>
<dbReference type="Proteomes" id="UP000245783">
    <property type="component" value="Unassembled WGS sequence"/>
</dbReference>
<organism evidence="3 4">
    <name type="scientific">Ceraceosorus guamensis</name>
    <dbReference type="NCBI Taxonomy" id="1522189"/>
    <lineage>
        <taxon>Eukaryota</taxon>
        <taxon>Fungi</taxon>
        <taxon>Dikarya</taxon>
        <taxon>Basidiomycota</taxon>
        <taxon>Ustilaginomycotina</taxon>
        <taxon>Exobasidiomycetes</taxon>
        <taxon>Ceraceosorales</taxon>
        <taxon>Ceraceosoraceae</taxon>
        <taxon>Ceraceosorus</taxon>
    </lineage>
</organism>
<sequence length="114" mass="12884">MTQKLLFGCLCIALLSLSSRTIQAVPVFESIVAMETSGAFEQLSHRYSVPISAASNLVKRFPIDGNPFARFFFPDQPPAEQEPPTKHPKKECHLSDHPNPFWTGPWRKMPQCQE</sequence>
<dbReference type="EMBL" id="KZ819374">
    <property type="protein sequence ID" value="PWN43007.1"/>
    <property type="molecule type" value="Genomic_DNA"/>
</dbReference>
<feature type="signal peptide" evidence="2">
    <location>
        <begin position="1"/>
        <end position="24"/>
    </location>
</feature>
<dbReference type="InParanoid" id="A0A316VZB0"/>
<dbReference type="GeneID" id="37037036"/>
<name>A0A316VZB0_9BASI</name>
<dbReference type="AlphaFoldDB" id="A0A316VZB0"/>
<accession>A0A316VZB0</accession>
<evidence type="ECO:0000313" key="3">
    <source>
        <dbReference type="EMBL" id="PWN43007.1"/>
    </source>
</evidence>
<feature type="chain" id="PRO_5016425407" evidence="2">
    <location>
        <begin position="25"/>
        <end position="114"/>
    </location>
</feature>
<reference evidence="3 4" key="1">
    <citation type="journal article" date="2018" name="Mol. Biol. Evol.">
        <title>Broad Genomic Sampling Reveals a Smut Pathogenic Ancestry of the Fungal Clade Ustilaginomycotina.</title>
        <authorList>
            <person name="Kijpornyongpan T."/>
            <person name="Mondo S.J."/>
            <person name="Barry K."/>
            <person name="Sandor L."/>
            <person name="Lee J."/>
            <person name="Lipzen A."/>
            <person name="Pangilinan J."/>
            <person name="LaButti K."/>
            <person name="Hainaut M."/>
            <person name="Henrissat B."/>
            <person name="Grigoriev I.V."/>
            <person name="Spatafora J.W."/>
            <person name="Aime M.C."/>
        </authorList>
    </citation>
    <scope>NUCLEOTIDE SEQUENCE [LARGE SCALE GENOMIC DNA]</scope>
    <source>
        <strain evidence="3 4">MCA 4658</strain>
    </source>
</reference>
<evidence type="ECO:0000313" key="4">
    <source>
        <dbReference type="Proteomes" id="UP000245783"/>
    </source>
</evidence>
<evidence type="ECO:0000256" key="2">
    <source>
        <dbReference type="SAM" id="SignalP"/>
    </source>
</evidence>
<evidence type="ECO:0000256" key="1">
    <source>
        <dbReference type="SAM" id="MobiDB-lite"/>
    </source>
</evidence>
<keyword evidence="2" id="KW-0732">Signal</keyword>